<keyword evidence="2" id="KW-0238">DNA-binding</keyword>
<dbReference type="Pfam" id="PF12833">
    <property type="entry name" value="HTH_18"/>
    <property type="match status" value="1"/>
</dbReference>
<evidence type="ECO:0000256" key="2">
    <source>
        <dbReference type="ARBA" id="ARBA00023125"/>
    </source>
</evidence>
<dbReference type="SMART" id="SM00342">
    <property type="entry name" value="HTH_ARAC"/>
    <property type="match status" value="1"/>
</dbReference>
<dbReference type="PROSITE" id="PS00041">
    <property type="entry name" value="HTH_ARAC_FAMILY_1"/>
    <property type="match status" value="1"/>
</dbReference>
<dbReference type="InterPro" id="IPR050204">
    <property type="entry name" value="AraC_XylS_family_regulators"/>
</dbReference>
<dbReference type="SUPFAM" id="SSF46689">
    <property type="entry name" value="Homeodomain-like"/>
    <property type="match status" value="1"/>
</dbReference>
<evidence type="ECO:0000313" key="7">
    <source>
        <dbReference type="Proteomes" id="UP000299211"/>
    </source>
</evidence>
<reference evidence="6 7" key="1">
    <citation type="submission" date="2019-04" db="EMBL/GenBank/DDBJ databases">
        <title>Draft genome sequences of Streptomyces avermitilis ATCC 31267.</title>
        <authorList>
            <person name="Komaki H."/>
            <person name="Tamura T."/>
            <person name="Hosoyama A."/>
        </authorList>
    </citation>
    <scope>NUCLEOTIDE SEQUENCE [LARGE SCALE GENOMIC DNA]</scope>
    <source>
        <strain evidence="6 7">ATCC 31267</strain>
    </source>
</reference>
<keyword evidence="3" id="KW-0804">Transcription</keyword>
<dbReference type="EMBL" id="BJHY01000002">
    <property type="protein sequence ID" value="GDY79608.1"/>
    <property type="molecule type" value="Genomic_DNA"/>
</dbReference>
<dbReference type="Proteomes" id="UP000299211">
    <property type="component" value="Unassembled WGS sequence"/>
</dbReference>
<evidence type="ECO:0000313" key="5">
    <source>
        <dbReference type="EMBL" id="GDY69358.1"/>
    </source>
</evidence>
<dbReference type="Proteomes" id="UP000302139">
    <property type="component" value="Unassembled WGS sequence"/>
</dbReference>
<keyword evidence="1" id="KW-0805">Transcription regulation</keyword>
<reference evidence="5 8" key="2">
    <citation type="submission" date="2019-04" db="EMBL/GenBank/DDBJ databases">
        <title>Draft genome sequences of Streptomyces avermitilis NBRC 14893.</title>
        <authorList>
            <person name="Komaki H."/>
            <person name="Tamura T."/>
            <person name="Hosoyama A."/>
        </authorList>
    </citation>
    <scope>NUCLEOTIDE SEQUENCE [LARGE SCALE GENOMIC DNA]</scope>
    <source>
        <strain evidence="5 8">NBRC 14893</strain>
    </source>
</reference>
<accession>A0A4D4N4Z3</accession>
<dbReference type="Gene3D" id="1.10.10.60">
    <property type="entry name" value="Homeodomain-like"/>
    <property type="match status" value="2"/>
</dbReference>
<evidence type="ECO:0000256" key="3">
    <source>
        <dbReference type="ARBA" id="ARBA00023163"/>
    </source>
</evidence>
<dbReference type="PANTHER" id="PTHR46796">
    <property type="entry name" value="HTH-TYPE TRANSCRIPTIONAL ACTIVATOR RHAS-RELATED"/>
    <property type="match status" value="1"/>
</dbReference>
<feature type="domain" description="HTH araC/xylS-type" evidence="4">
    <location>
        <begin position="1"/>
        <end position="66"/>
    </location>
</feature>
<dbReference type="PROSITE" id="PS01124">
    <property type="entry name" value="HTH_ARAC_FAMILY_2"/>
    <property type="match status" value="1"/>
</dbReference>
<organism evidence="6 7">
    <name type="scientific">Streptomyces avermitilis</name>
    <dbReference type="NCBI Taxonomy" id="33903"/>
    <lineage>
        <taxon>Bacteria</taxon>
        <taxon>Bacillati</taxon>
        <taxon>Actinomycetota</taxon>
        <taxon>Actinomycetes</taxon>
        <taxon>Kitasatosporales</taxon>
        <taxon>Streptomycetaceae</taxon>
        <taxon>Streptomyces</taxon>
    </lineage>
</organism>
<evidence type="ECO:0000259" key="4">
    <source>
        <dbReference type="PROSITE" id="PS01124"/>
    </source>
</evidence>
<dbReference type="EMBL" id="BJHX01000002">
    <property type="protein sequence ID" value="GDY69358.1"/>
    <property type="molecule type" value="Genomic_DNA"/>
</dbReference>
<dbReference type="InterPro" id="IPR018062">
    <property type="entry name" value="HTH_AraC-typ_CS"/>
</dbReference>
<dbReference type="InterPro" id="IPR009057">
    <property type="entry name" value="Homeodomain-like_sf"/>
</dbReference>
<dbReference type="InterPro" id="IPR018060">
    <property type="entry name" value="HTH_AraC"/>
</dbReference>
<protein>
    <recommendedName>
        <fullName evidence="4">HTH araC/xylS-type domain-containing protein</fullName>
    </recommendedName>
</protein>
<gene>
    <name evidence="5" type="ORF">SAV14893_087510</name>
    <name evidence="6" type="ORF">SAV31267_090930</name>
</gene>
<proteinExistence type="predicted"/>
<dbReference type="GO" id="GO:0003700">
    <property type="term" value="F:DNA-binding transcription factor activity"/>
    <property type="evidence" value="ECO:0007669"/>
    <property type="project" value="InterPro"/>
</dbReference>
<evidence type="ECO:0000256" key="1">
    <source>
        <dbReference type="ARBA" id="ARBA00023015"/>
    </source>
</evidence>
<comment type="caution">
    <text evidence="6">The sequence shown here is derived from an EMBL/GenBank/DDBJ whole genome shotgun (WGS) entry which is preliminary data.</text>
</comment>
<evidence type="ECO:0000313" key="6">
    <source>
        <dbReference type="EMBL" id="GDY79608.1"/>
    </source>
</evidence>
<dbReference type="AlphaFoldDB" id="A0A4D4N4Z3"/>
<dbReference type="GO" id="GO:0043565">
    <property type="term" value="F:sequence-specific DNA binding"/>
    <property type="evidence" value="ECO:0007669"/>
    <property type="project" value="InterPro"/>
</dbReference>
<name>A0A4D4N4Z3_STRAX</name>
<sequence>MWRQETGITPHQWLLTARINHARELLEVTDLGIEQIAAQSGLGTSTNLRARFRDTLGTTPSAYRRTFQETTMAGPQTRQK</sequence>
<evidence type="ECO:0000313" key="8">
    <source>
        <dbReference type="Proteomes" id="UP000302139"/>
    </source>
</evidence>